<dbReference type="KEGG" id="oca:OCAR_4994"/>
<name>B6JBR3_AFIC5</name>
<feature type="domain" description="IclR-ED" evidence="5">
    <location>
        <begin position="76"/>
        <end position="235"/>
    </location>
</feature>
<feature type="domain" description="HTH iclR-type" evidence="4">
    <location>
        <begin position="14"/>
        <end position="75"/>
    </location>
</feature>
<dbReference type="Pfam" id="PF09339">
    <property type="entry name" value="HTH_IclR"/>
    <property type="match status" value="1"/>
</dbReference>
<dbReference type="eggNOG" id="COG1414">
    <property type="taxonomic scope" value="Bacteria"/>
</dbReference>
<dbReference type="PROSITE" id="PS51077">
    <property type="entry name" value="HTH_ICLR"/>
    <property type="match status" value="1"/>
</dbReference>
<dbReference type="KEGG" id="ocg:OCA5_c29640"/>
<organism evidence="6 7">
    <name type="scientific">Afipia carboxidovorans (strain ATCC 49405 / DSM 1227 / KCTC 32145 / OM5)</name>
    <name type="common">Oligotropha carboxidovorans</name>
    <dbReference type="NCBI Taxonomy" id="504832"/>
    <lineage>
        <taxon>Bacteria</taxon>
        <taxon>Pseudomonadati</taxon>
        <taxon>Pseudomonadota</taxon>
        <taxon>Alphaproteobacteria</taxon>
        <taxon>Hyphomicrobiales</taxon>
        <taxon>Nitrobacteraceae</taxon>
        <taxon>Afipia</taxon>
    </lineage>
</organism>
<dbReference type="EMBL" id="CP002826">
    <property type="protein sequence ID" value="AEI07655.1"/>
    <property type="molecule type" value="Genomic_DNA"/>
</dbReference>
<gene>
    <name evidence="6" type="ordered locus">OCA5_c29640</name>
</gene>
<dbReference type="SUPFAM" id="SSF46785">
    <property type="entry name" value="Winged helix' DNA-binding domain"/>
    <property type="match status" value="1"/>
</dbReference>
<evidence type="ECO:0000313" key="7">
    <source>
        <dbReference type="Proteomes" id="UP000007730"/>
    </source>
</evidence>
<proteinExistence type="predicted"/>
<reference evidence="6 7" key="1">
    <citation type="journal article" date="2011" name="J. Bacteriol.">
        <title>Complete genome sequences of the chemolithoautotrophic Oligotropha carboxidovorans strains OM4 and OM5.</title>
        <authorList>
            <person name="Volland S."/>
            <person name="Rachinger M."/>
            <person name="Strittmatter A."/>
            <person name="Daniel R."/>
            <person name="Gottschalk G."/>
            <person name="Meyer O."/>
        </authorList>
    </citation>
    <scope>NUCLEOTIDE SEQUENCE [LARGE SCALE GENOMIC DNA]</scope>
    <source>
        <strain evidence="7">ATCC 49405 / DSM 1227 / KCTC 32145 / OM5</strain>
    </source>
</reference>
<dbReference type="PROSITE" id="PS51078">
    <property type="entry name" value="ICLR_ED"/>
    <property type="match status" value="1"/>
</dbReference>
<dbReference type="InterPro" id="IPR029016">
    <property type="entry name" value="GAF-like_dom_sf"/>
</dbReference>
<dbReference type="GO" id="GO:0045892">
    <property type="term" value="P:negative regulation of DNA-templated transcription"/>
    <property type="evidence" value="ECO:0007669"/>
    <property type="project" value="TreeGrafter"/>
</dbReference>
<evidence type="ECO:0000256" key="3">
    <source>
        <dbReference type="ARBA" id="ARBA00023163"/>
    </source>
</evidence>
<evidence type="ECO:0000313" key="6">
    <source>
        <dbReference type="EMBL" id="AEI07655.1"/>
    </source>
</evidence>
<protein>
    <submittedName>
        <fullName evidence="6">Transcriptional regulator, IclR family</fullName>
    </submittedName>
</protein>
<dbReference type="RefSeq" id="WP_012562159.1">
    <property type="nucleotide sequence ID" value="NC_011386.1"/>
</dbReference>
<dbReference type="Proteomes" id="UP000007730">
    <property type="component" value="Chromosome"/>
</dbReference>
<dbReference type="AlphaFoldDB" id="B6JBR3"/>
<dbReference type="STRING" id="504832.OCA5_c29640"/>
<dbReference type="PANTHER" id="PTHR30136">
    <property type="entry name" value="HELIX-TURN-HELIX TRANSCRIPTIONAL REGULATOR, ICLR FAMILY"/>
    <property type="match status" value="1"/>
</dbReference>
<keyword evidence="2" id="KW-0238">DNA-binding</keyword>
<keyword evidence="1" id="KW-0805">Transcription regulation</keyword>
<dbReference type="Pfam" id="PF01614">
    <property type="entry name" value="IclR_C"/>
    <property type="match status" value="1"/>
</dbReference>
<keyword evidence="3" id="KW-0804">Transcription</keyword>
<dbReference type="GO" id="GO:0003677">
    <property type="term" value="F:DNA binding"/>
    <property type="evidence" value="ECO:0007669"/>
    <property type="project" value="UniProtKB-KW"/>
</dbReference>
<dbReference type="InterPro" id="IPR050707">
    <property type="entry name" value="HTH_MetabolicPath_Reg"/>
</dbReference>
<keyword evidence="7" id="KW-1185">Reference proteome</keyword>
<dbReference type="InterPro" id="IPR036388">
    <property type="entry name" value="WH-like_DNA-bd_sf"/>
</dbReference>
<dbReference type="Gene3D" id="3.30.450.40">
    <property type="match status" value="2"/>
</dbReference>
<dbReference type="InterPro" id="IPR005471">
    <property type="entry name" value="Tscrpt_reg_IclR_N"/>
</dbReference>
<dbReference type="OrthoDB" id="6166718at2"/>
<dbReference type="InterPro" id="IPR014757">
    <property type="entry name" value="Tscrpt_reg_IclR_C"/>
</dbReference>
<accession>B6JBR3</accession>
<sequence>MAVVDKDTNGSHGVAAVERALSIVEAVEASAEPQTLAEIAQRTDLYKSTILRLLVTLEGRGLIVRWSDGRYALGPAAFRLGLAYNRFDQLRGHAIQVLHDLVNKGSESASIHIRHDATTRLCLCRVDSKHSTLDRISEGDLLPLDRGAAGRLLLAFEGKKGAAYDRLRSECFALSTGEREPGCSGMAAPIFGVEGVIKATLSLSGPGERFTKERIASMRKLLMKAAATITANLGGTFPGEHAGTNRRAK</sequence>
<evidence type="ECO:0000259" key="5">
    <source>
        <dbReference type="PROSITE" id="PS51078"/>
    </source>
</evidence>
<dbReference type="SMART" id="SM00346">
    <property type="entry name" value="HTH_ICLR"/>
    <property type="match status" value="1"/>
</dbReference>
<dbReference type="PANTHER" id="PTHR30136:SF39">
    <property type="entry name" value="TRANSCRIPTIONAL REGULATORY PROTEIN"/>
    <property type="match status" value="1"/>
</dbReference>
<dbReference type="Gene3D" id="1.10.10.10">
    <property type="entry name" value="Winged helix-like DNA-binding domain superfamily/Winged helix DNA-binding domain"/>
    <property type="match status" value="1"/>
</dbReference>
<evidence type="ECO:0000259" key="4">
    <source>
        <dbReference type="PROSITE" id="PS51077"/>
    </source>
</evidence>
<evidence type="ECO:0000256" key="1">
    <source>
        <dbReference type="ARBA" id="ARBA00023015"/>
    </source>
</evidence>
<dbReference type="GO" id="GO:0003700">
    <property type="term" value="F:DNA-binding transcription factor activity"/>
    <property type="evidence" value="ECO:0007669"/>
    <property type="project" value="TreeGrafter"/>
</dbReference>
<dbReference type="HOGENOM" id="CLU_062618_4_1_5"/>
<evidence type="ECO:0000256" key="2">
    <source>
        <dbReference type="ARBA" id="ARBA00023125"/>
    </source>
</evidence>
<dbReference type="InterPro" id="IPR036390">
    <property type="entry name" value="WH_DNA-bd_sf"/>
</dbReference>
<dbReference type="SUPFAM" id="SSF55781">
    <property type="entry name" value="GAF domain-like"/>
    <property type="match status" value="1"/>
</dbReference>
<dbReference type="PATRIC" id="fig|504832.7.peg.3127"/>